<sequence>MMTVGAARLATLSEAADLVLKGGGILAIASVVGSTAFKFAAWNLTSLIIFVPMLSSAFLLWAFAGFLLMLASLKLEDAFQFGQSLPAAAPTILGYTLATLIVFSMGGLLIDLAAGVMRQ</sequence>
<dbReference type="AlphaFoldDB" id="A0A0P7KHH8"/>
<evidence type="ECO:0000256" key="1">
    <source>
        <dbReference type="SAM" id="Phobius"/>
    </source>
</evidence>
<comment type="caution">
    <text evidence="2">The sequence shown here is derived from an EMBL/GenBank/DDBJ whole genome shotgun (WGS) entry which is preliminary data.</text>
</comment>
<evidence type="ECO:0000313" key="3">
    <source>
        <dbReference type="Proteomes" id="UP000050471"/>
    </source>
</evidence>
<name>A0A0P7KHH8_9RHOB</name>
<keyword evidence="1" id="KW-0472">Membrane</keyword>
<evidence type="ECO:0000313" key="2">
    <source>
        <dbReference type="EMBL" id="KPN62916.1"/>
    </source>
</evidence>
<organism evidence="2 3">
    <name type="scientific">Aliiroseovarius crassostreae</name>
    <dbReference type="NCBI Taxonomy" id="154981"/>
    <lineage>
        <taxon>Bacteria</taxon>
        <taxon>Pseudomonadati</taxon>
        <taxon>Pseudomonadota</taxon>
        <taxon>Alphaproteobacteria</taxon>
        <taxon>Rhodobacterales</taxon>
        <taxon>Paracoccaceae</taxon>
        <taxon>Aliiroseovarius</taxon>
    </lineage>
</organism>
<gene>
    <name evidence="2" type="ORF">AKJ29_01865</name>
</gene>
<feature type="transmembrane region" description="Helical" evidence="1">
    <location>
        <begin position="25"/>
        <end position="42"/>
    </location>
</feature>
<keyword evidence="1" id="KW-0812">Transmembrane</keyword>
<reference evidence="2 3" key="1">
    <citation type="submission" date="2015-09" db="EMBL/GenBank/DDBJ databases">
        <title>Draft genome sequence of Aliiroseovarius crassostreae CV919-312TSm, the causative agent of Roseovarius Oyster Disease (formerly Juvenile Oyster Disease).</title>
        <authorList>
            <person name="Kessner L."/>
            <person name="Spinard E."/>
            <person name="Nelson D."/>
        </authorList>
    </citation>
    <scope>NUCLEOTIDE SEQUENCE [LARGE SCALE GENOMIC DNA]</scope>
    <source>
        <strain evidence="2 3">CV919-312</strain>
    </source>
</reference>
<dbReference type="RefSeq" id="WP_055190826.1">
    <property type="nucleotide sequence ID" value="NZ_FPBS01000064.1"/>
</dbReference>
<keyword evidence="3" id="KW-1185">Reference proteome</keyword>
<proteinExistence type="predicted"/>
<feature type="transmembrane region" description="Helical" evidence="1">
    <location>
        <begin position="49"/>
        <end position="72"/>
    </location>
</feature>
<protein>
    <submittedName>
        <fullName evidence="2">Uncharacterized protein</fullName>
    </submittedName>
</protein>
<dbReference type="EMBL" id="LKBA01000008">
    <property type="protein sequence ID" value="KPN62916.1"/>
    <property type="molecule type" value="Genomic_DNA"/>
</dbReference>
<feature type="transmembrane region" description="Helical" evidence="1">
    <location>
        <begin position="92"/>
        <end position="114"/>
    </location>
</feature>
<dbReference type="STRING" id="154981.AKJ29_01865"/>
<keyword evidence="1" id="KW-1133">Transmembrane helix</keyword>
<dbReference type="Proteomes" id="UP000050471">
    <property type="component" value="Unassembled WGS sequence"/>
</dbReference>
<accession>A0A0P7KHH8</accession>